<comment type="subcellular location">
    <subcellularLocation>
        <location evidence="1">Secreted</location>
    </subcellularLocation>
</comment>
<dbReference type="CDD" id="cd00190">
    <property type="entry name" value="Tryp_SPc"/>
    <property type="match status" value="1"/>
</dbReference>
<dbReference type="InterPro" id="IPR001254">
    <property type="entry name" value="Trypsin_dom"/>
</dbReference>
<dbReference type="InterPro" id="IPR009003">
    <property type="entry name" value="Peptidase_S1_PA"/>
</dbReference>
<dbReference type="EC" id="3.4.21.4" evidence="11"/>
<feature type="signal peptide" evidence="13">
    <location>
        <begin position="1"/>
        <end position="19"/>
    </location>
</feature>
<dbReference type="Proteomes" id="UP001154114">
    <property type="component" value="Chromosome 21"/>
</dbReference>
<comment type="similarity">
    <text evidence="2">Belongs to the peptidase S1 family.</text>
</comment>
<dbReference type="FunFam" id="2.40.10.10:FF:000047">
    <property type="entry name" value="Trypsin eta"/>
    <property type="match status" value="1"/>
</dbReference>
<keyword evidence="6 12" id="KW-0378">Hydrolase</keyword>
<evidence type="ECO:0000256" key="8">
    <source>
        <dbReference type="ARBA" id="ARBA00023145"/>
    </source>
</evidence>
<evidence type="ECO:0000256" key="13">
    <source>
        <dbReference type="SAM" id="SignalP"/>
    </source>
</evidence>
<evidence type="ECO:0000256" key="12">
    <source>
        <dbReference type="RuleBase" id="RU363034"/>
    </source>
</evidence>
<reference evidence="15" key="1">
    <citation type="submission" date="2021-12" db="EMBL/GenBank/DDBJ databases">
        <authorList>
            <person name="King R."/>
        </authorList>
    </citation>
    <scope>NUCLEOTIDE SEQUENCE</scope>
</reference>
<feature type="domain" description="Peptidase S1" evidence="14">
    <location>
        <begin position="30"/>
        <end position="250"/>
    </location>
</feature>
<comment type="catalytic activity">
    <reaction evidence="10">
        <text>Preferential cleavage: Arg-|-Xaa, Lys-|-Xaa.</text>
        <dbReference type="EC" id="3.4.21.4"/>
    </reaction>
</comment>
<dbReference type="Pfam" id="PF00089">
    <property type="entry name" value="Trypsin"/>
    <property type="match status" value="1"/>
</dbReference>
<keyword evidence="13" id="KW-0732">Signal</keyword>
<organism evidence="15 16">
    <name type="scientific">Chrysodeixis includens</name>
    <name type="common">Soybean looper</name>
    <name type="synonym">Pseudoplusia includens</name>
    <dbReference type="NCBI Taxonomy" id="689277"/>
    <lineage>
        <taxon>Eukaryota</taxon>
        <taxon>Metazoa</taxon>
        <taxon>Ecdysozoa</taxon>
        <taxon>Arthropoda</taxon>
        <taxon>Hexapoda</taxon>
        <taxon>Insecta</taxon>
        <taxon>Pterygota</taxon>
        <taxon>Neoptera</taxon>
        <taxon>Endopterygota</taxon>
        <taxon>Lepidoptera</taxon>
        <taxon>Glossata</taxon>
        <taxon>Ditrysia</taxon>
        <taxon>Noctuoidea</taxon>
        <taxon>Noctuidae</taxon>
        <taxon>Plusiinae</taxon>
        <taxon>Chrysodeixis</taxon>
    </lineage>
</organism>
<feature type="chain" id="PRO_5040228835" description="trypsin" evidence="13">
    <location>
        <begin position="20"/>
        <end position="252"/>
    </location>
</feature>
<evidence type="ECO:0000256" key="10">
    <source>
        <dbReference type="ARBA" id="ARBA00036320"/>
    </source>
</evidence>
<evidence type="ECO:0000256" key="2">
    <source>
        <dbReference type="ARBA" id="ARBA00007664"/>
    </source>
</evidence>
<dbReference type="InterPro" id="IPR001314">
    <property type="entry name" value="Peptidase_S1A"/>
</dbReference>
<keyword evidence="8" id="KW-0865">Zymogen</keyword>
<dbReference type="Gene3D" id="2.40.10.10">
    <property type="entry name" value="Trypsin-like serine proteases"/>
    <property type="match status" value="1"/>
</dbReference>
<evidence type="ECO:0000256" key="6">
    <source>
        <dbReference type="ARBA" id="ARBA00022801"/>
    </source>
</evidence>
<proteinExistence type="inferred from homology"/>
<dbReference type="SUPFAM" id="SSF50494">
    <property type="entry name" value="Trypsin-like serine proteases"/>
    <property type="match status" value="1"/>
</dbReference>
<keyword evidence="7 12" id="KW-0720">Serine protease</keyword>
<dbReference type="PROSITE" id="PS50240">
    <property type="entry name" value="TRYPSIN_DOM"/>
    <property type="match status" value="1"/>
</dbReference>
<evidence type="ECO:0000256" key="3">
    <source>
        <dbReference type="ARBA" id="ARBA00022525"/>
    </source>
</evidence>
<keyword evidence="5" id="KW-0222">Digestion</keyword>
<dbReference type="AlphaFoldDB" id="A0A9P0FVC2"/>
<dbReference type="InterPro" id="IPR018114">
    <property type="entry name" value="TRYPSIN_HIS"/>
</dbReference>
<dbReference type="PROSITE" id="PS00134">
    <property type="entry name" value="TRYPSIN_HIS"/>
    <property type="match status" value="1"/>
</dbReference>
<keyword evidence="9" id="KW-1015">Disulfide bond</keyword>
<dbReference type="GO" id="GO:0016485">
    <property type="term" value="P:protein processing"/>
    <property type="evidence" value="ECO:0007669"/>
    <property type="project" value="UniProtKB-ARBA"/>
</dbReference>
<dbReference type="PRINTS" id="PR00722">
    <property type="entry name" value="CHYMOTRYPSIN"/>
</dbReference>
<dbReference type="PANTHER" id="PTHR24276">
    <property type="entry name" value="POLYSERASE-RELATED"/>
    <property type="match status" value="1"/>
</dbReference>
<evidence type="ECO:0000256" key="5">
    <source>
        <dbReference type="ARBA" id="ARBA00022757"/>
    </source>
</evidence>
<evidence type="ECO:0000256" key="7">
    <source>
        <dbReference type="ARBA" id="ARBA00022825"/>
    </source>
</evidence>
<gene>
    <name evidence="15" type="ORF">CINC_LOCUS6602</name>
</gene>
<evidence type="ECO:0000256" key="4">
    <source>
        <dbReference type="ARBA" id="ARBA00022670"/>
    </source>
</evidence>
<accession>A0A9P0FVC2</accession>
<evidence type="ECO:0000313" key="16">
    <source>
        <dbReference type="Proteomes" id="UP001154114"/>
    </source>
</evidence>
<dbReference type="SMART" id="SM00020">
    <property type="entry name" value="Tryp_SPc"/>
    <property type="match status" value="1"/>
</dbReference>
<name>A0A9P0FVC2_CHRIL</name>
<dbReference type="OrthoDB" id="10051896at2759"/>
<dbReference type="GO" id="GO:0005576">
    <property type="term" value="C:extracellular region"/>
    <property type="evidence" value="ECO:0007669"/>
    <property type="project" value="UniProtKB-SubCell"/>
</dbReference>
<evidence type="ECO:0000259" key="14">
    <source>
        <dbReference type="PROSITE" id="PS50240"/>
    </source>
</evidence>
<evidence type="ECO:0000313" key="15">
    <source>
        <dbReference type="EMBL" id="CAH0595197.1"/>
    </source>
</evidence>
<dbReference type="InterPro" id="IPR043504">
    <property type="entry name" value="Peptidase_S1_PA_chymotrypsin"/>
</dbReference>
<dbReference type="InterPro" id="IPR033116">
    <property type="entry name" value="TRYPSIN_SER"/>
</dbReference>
<dbReference type="PROSITE" id="PS00135">
    <property type="entry name" value="TRYPSIN_SER"/>
    <property type="match status" value="1"/>
</dbReference>
<evidence type="ECO:0000256" key="1">
    <source>
        <dbReference type="ARBA" id="ARBA00004613"/>
    </source>
</evidence>
<keyword evidence="3" id="KW-0964">Secreted</keyword>
<keyword evidence="16" id="KW-1185">Reference proteome</keyword>
<keyword evidence="4 12" id="KW-0645">Protease</keyword>
<evidence type="ECO:0000256" key="11">
    <source>
        <dbReference type="ARBA" id="ARBA00038868"/>
    </source>
</evidence>
<protein>
    <recommendedName>
        <fullName evidence="11">trypsin</fullName>
        <ecNumber evidence="11">3.4.21.4</ecNumber>
    </recommendedName>
</protein>
<dbReference type="GO" id="GO:0004252">
    <property type="term" value="F:serine-type endopeptidase activity"/>
    <property type="evidence" value="ECO:0007669"/>
    <property type="project" value="UniProtKB-EC"/>
</dbReference>
<dbReference type="EMBL" id="LR824024">
    <property type="protein sequence ID" value="CAH0595197.1"/>
    <property type="molecule type" value="Genomic_DNA"/>
</dbReference>
<dbReference type="GO" id="GO:0007586">
    <property type="term" value="P:digestion"/>
    <property type="evidence" value="ECO:0007669"/>
    <property type="project" value="UniProtKB-KW"/>
</dbReference>
<sequence>MKPAAALLVFLFSAYFVNSRRLYKPDHVGIIGGHSIAIENAPYVVSLRLNGSYHWCGGSIIHEQFVLTAAHCMVPHREFKVRVGADKVDEGGKLYDVEKKIIHPKYNNLTSDYDICILKLNESLSFGPKVNKIALNDRKVKLRSRVMLNATGWGYTQPEGKVSQYLRQVTIPVVETFLCQLIYGLNNRITHRMFCAGGNGKDTCSGDSGGPITKDNIQVGVTSFGSGCGKIPGVYAKISVFNKWIKKTIEES</sequence>
<evidence type="ECO:0000256" key="9">
    <source>
        <dbReference type="ARBA" id="ARBA00023157"/>
    </source>
</evidence>
<dbReference type="InterPro" id="IPR050430">
    <property type="entry name" value="Peptidase_S1"/>
</dbReference>
<dbReference type="PANTHER" id="PTHR24276:SF97">
    <property type="entry name" value="GH13245P2-RELATED"/>
    <property type="match status" value="1"/>
</dbReference>